<feature type="domain" description="Bacterial bifunctional deaminase-reductase C-terminal" evidence="1">
    <location>
        <begin position="2"/>
        <end position="172"/>
    </location>
</feature>
<dbReference type="Gene3D" id="3.40.430.10">
    <property type="entry name" value="Dihydrofolate Reductase, subunit A"/>
    <property type="match status" value="1"/>
</dbReference>
<accession>A0A919R808</accession>
<dbReference type="InterPro" id="IPR024072">
    <property type="entry name" value="DHFR-like_dom_sf"/>
</dbReference>
<dbReference type="PANTHER" id="PTHR38011:SF11">
    <property type="entry name" value="2,5-DIAMINO-6-RIBOSYLAMINO-4(3H)-PYRIMIDINONE 5'-PHOSPHATE REDUCTASE"/>
    <property type="match status" value="1"/>
</dbReference>
<name>A0A919R808_9ACTN</name>
<protein>
    <submittedName>
        <fullName evidence="2">Pyrimidine reductase</fullName>
    </submittedName>
</protein>
<dbReference type="EMBL" id="BOOU01000084">
    <property type="protein sequence ID" value="GII80943.1"/>
    <property type="molecule type" value="Genomic_DNA"/>
</dbReference>
<dbReference type="GO" id="GO:0008703">
    <property type="term" value="F:5-amino-6-(5-phosphoribosylamino)uracil reductase activity"/>
    <property type="evidence" value="ECO:0007669"/>
    <property type="project" value="InterPro"/>
</dbReference>
<evidence type="ECO:0000313" key="3">
    <source>
        <dbReference type="Proteomes" id="UP000655287"/>
    </source>
</evidence>
<dbReference type="Pfam" id="PF01872">
    <property type="entry name" value="RibD_C"/>
    <property type="match status" value="1"/>
</dbReference>
<dbReference type="InterPro" id="IPR050765">
    <property type="entry name" value="Riboflavin_Biosynth_HTPR"/>
</dbReference>
<keyword evidence="3" id="KW-1185">Reference proteome</keyword>
<dbReference type="Proteomes" id="UP000655287">
    <property type="component" value="Unassembled WGS sequence"/>
</dbReference>
<organism evidence="2 3">
    <name type="scientific">Sphaerisporangium rufum</name>
    <dbReference type="NCBI Taxonomy" id="1381558"/>
    <lineage>
        <taxon>Bacteria</taxon>
        <taxon>Bacillati</taxon>
        <taxon>Actinomycetota</taxon>
        <taxon>Actinomycetes</taxon>
        <taxon>Streptosporangiales</taxon>
        <taxon>Streptosporangiaceae</taxon>
        <taxon>Sphaerisporangium</taxon>
    </lineage>
</organism>
<comment type="caution">
    <text evidence="2">The sequence shown here is derived from an EMBL/GenBank/DDBJ whole genome shotgun (WGS) entry which is preliminary data.</text>
</comment>
<sequence length="189" mass="20526">MRKIITSTFVTLDGFIDDPHLWAMQYSDEQGQARSMALVQESDALLLGRVTYEGMAQAWPAMGGNPYADRVNSMPKYVVSSTLEKAEWENSTIIPGKDLVAEVTALKNQPGGDILVWGCGRLTDDLMAHGLLDEYLLWVYPVIKGGGERVFREGVQATLELTGNTTFSTGAILLAYRPLNATGEAPAAG</sequence>
<dbReference type="GO" id="GO:0009231">
    <property type="term" value="P:riboflavin biosynthetic process"/>
    <property type="evidence" value="ECO:0007669"/>
    <property type="project" value="InterPro"/>
</dbReference>
<dbReference type="PANTHER" id="PTHR38011">
    <property type="entry name" value="DIHYDROFOLATE REDUCTASE FAMILY PROTEIN (AFU_ORTHOLOGUE AFUA_8G06820)"/>
    <property type="match status" value="1"/>
</dbReference>
<evidence type="ECO:0000313" key="2">
    <source>
        <dbReference type="EMBL" id="GII80943.1"/>
    </source>
</evidence>
<reference evidence="2" key="1">
    <citation type="submission" date="2021-01" db="EMBL/GenBank/DDBJ databases">
        <title>Whole genome shotgun sequence of Sphaerisporangium rufum NBRC 109079.</title>
        <authorList>
            <person name="Komaki H."/>
            <person name="Tamura T."/>
        </authorList>
    </citation>
    <scope>NUCLEOTIDE SEQUENCE</scope>
    <source>
        <strain evidence="2">NBRC 109079</strain>
    </source>
</reference>
<dbReference type="InterPro" id="IPR002734">
    <property type="entry name" value="RibDG_C"/>
</dbReference>
<dbReference type="SUPFAM" id="SSF53597">
    <property type="entry name" value="Dihydrofolate reductase-like"/>
    <property type="match status" value="1"/>
</dbReference>
<evidence type="ECO:0000259" key="1">
    <source>
        <dbReference type="Pfam" id="PF01872"/>
    </source>
</evidence>
<dbReference type="AlphaFoldDB" id="A0A919R808"/>
<proteinExistence type="predicted"/>
<dbReference type="RefSeq" id="WP_203992443.1">
    <property type="nucleotide sequence ID" value="NZ_BOOU01000084.1"/>
</dbReference>
<gene>
    <name evidence="2" type="ORF">Sru01_59250</name>
</gene>